<evidence type="ECO:0000256" key="1">
    <source>
        <dbReference type="SAM" id="SignalP"/>
    </source>
</evidence>
<dbReference type="Pfam" id="PF14060">
    <property type="entry name" value="DUF4252"/>
    <property type="match status" value="1"/>
</dbReference>
<proteinExistence type="predicted"/>
<name>A0ABR7QD27_9FLAO</name>
<dbReference type="InterPro" id="IPR025348">
    <property type="entry name" value="DUF4252"/>
</dbReference>
<protein>
    <submittedName>
        <fullName evidence="2">DUF4252 domain-containing protein</fullName>
    </submittedName>
</protein>
<comment type="caution">
    <text evidence="2">The sequence shown here is derived from an EMBL/GenBank/DDBJ whole genome shotgun (WGS) entry which is preliminary data.</text>
</comment>
<dbReference type="EMBL" id="JACGWS010000011">
    <property type="protein sequence ID" value="MBC8756462.1"/>
    <property type="molecule type" value="Genomic_DNA"/>
</dbReference>
<evidence type="ECO:0000313" key="2">
    <source>
        <dbReference type="EMBL" id="MBC8756462.1"/>
    </source>
</evidence>
<feature type="signal peptide" evidence="1">
    <location>
        <begin position="1"/>
        <end position="20"/>
    </location>
</feature>
<keyword evidence="3" id="KW-1185">Reference proteome</keyword>
<reference evidence="2 3" key="1">
    <citation type="submission" date="2020-07" db="EMBL/GenBank/DDBJ databases">
        <title>Description of Kordia aestuariivivens sp. nov., isolated from a tidal flat.</title>
        <authorList>
            <person name="Park S."/>
            <person name="Yoon J.-H."/>
        </authorList>
    </citation>
    <scope>NUCLEOTIDE SEQUENCE [LARGE SCALE GENOMIC DNA]</scope>
    <source>
        <strain evidence="2 3">YSTF-M3</strain>
    </source>
</reference>
<dbReference type="PROSITE" id="PS51257">
    <property type="entry name" value="PROKAR_LIPOPROTEIN"/>
    <property type="match status" value="1"/>
</dbReference>
<organism evidence="2 3">
    <name type="scientific">Kordia aestuariivivens</name>
    <dbReference type="NCBI Taxonomy" id="2759037"/>
    <lineage>
        <taxon>Bacteria</taxon>
        <taxon>Pseudomonadati</taxon>
        <taxon>Bacteroidota</taxon>
        <taxon>Flavobacteriia</taxon>
        <taxon>Flavobacteriales</taxon>
        <taxon>Flavobacteriaceae</taxon>
        <taxon>Kordia</taxon>
    </lineage>
</organism>
<keyword evidence="1" id="KW-0732">Signal</keyword>
<accession>A0ABR7QD27</accession>
<sequence>MKKMILILSVLLFSSCGSYYKMSTFYNAHKNDDKVTAMQVPRFMFAVLKGLSPEMNSVLANVNDLRYIQLQPKNKSAAQAVQAEINQLTNERFTDIYRKNDLLKRTLVSVREQGNVIKEVIVHTTAGEKHTVLYLNGNFNPTTIKQYAETGKFDNLAQSITQQYSWNTTAPISY</sequence>
<feature type="chain" id="PRO_5047251053" evidence="1">
    <location>
        <begin position="21"/>
        <end position="174"/>
    </location>
</feature>
<dbReference type="RefSeq" id="WP_187563497.1">
    <property type="nucleotide sequence ID" value="NZ_JACGWS010000011.1"/>
</dbReference>
<dbReference type="Proteomes" id="UP000619238">
    <property type="component" value="Unassembled WGS sequence"/>
</dbReference>
<gene>
    <name evidence="2" type="ORF">H2O64_17440</name>
</gene>
<evidence type="ECO:0000313" key="3">
    <source>
        <dbReference type="Proteomes" id="UP000619238"/>
    </source>
</evidence>